<feature type="region of interest" description="Disordered" evidence="2">
    <location>
        <begin position="1"/>
        <end position="25"/>
    </location>
</feature>
<feature type="domain" description="KIND" evidence="3">
    <location>
        <begin position="127"/>
        <end position="262"/>
    </location>
</feature>
<keyword evidence="4" id="KW-1185">Reference proteome</keyword>
<proteinExistence type="predicted"/>
<dbReference type="Proteomes" id="UP000095280">
    <property type="component" value="Unplaced"/>
</dbReference>
<protein>
    <submittedName>
        <fullName evidence="5">KIND domain-containing protein</fullName>
    </submittedName>
</protein>
<sequence length="262" mass="28467">LKPEKKSSNLSLVTKNASGDSSKSADLNCSACRAVSRAILTAIETAKSPPKAEDDKAKFARLSDAVERVCRHLPIYGRMQHQEKQDRWGLVTMTRDDGKPVDMEQIDADPGLGNWLRMRMTSSAQSISLNDLLKYKANDVTEDELWCLLYGSSCALQRVIKSSPRGPRCQLITPDSCELTSSGLVQFSNRPSASLSERAWLSGSADDPELEDYLPPEVPSLAELRRLLNAALSGESAAGRSLELVLLFSLGVTLSAVKAVSA</sequence>
<evidence type="ECO:0000313" key="4">
    <source>
        <dbReference type="Proteomes" id="UP000095280"/>
    </source>
</evidence>
<evidence type="ECO:0000259" key="3">
    <source>
        <dbReference type="PROSITE" id="PS51377"/>
    </source>
</evidence>
<evidence type="ECO:0000256" key="2">
    <source>
        <dbReference type="SAM" id="MobiDB-lite"/>
    </source>
</evidence>
<evidence type="ECO:0000256" key="1">
    <source>
        <dbReference type="ARBA" id="ARBA00022737"/>
    </source>
</evidence>
<dbReference type="InterPro" id="IPR011019">
    <property type="entry name" value="KIND_dom"/>
</dbReference>
<dbReference type="WBParaSite" id="maker-uti_cns_0004383-snap-gene-0.8-mRNA-1">
    <property type="protein sequence ID" value="maker-uti_cns_0004383-snap-gene-0.8-mRNA-1"/>
    <property type="gene ID" value="maker-uti_cns_0004383-snap-gene-0.8"/>
</dbReference>
<dbReference type="AlphaFoldDB" id="A0A1I8H4J5"/>
<dbReference type="PROSITE" id="PS51377">
    <property type="entry name" value="KIND"/>
    <property type="match status" value="1"/>
</dbReference>
<name>A0A1I8H4J5_9PLAT</name>
<evidence type="ECO:0000313" key="5">
    <source>
        <dbReference type="WBParaSite" id="maker-uti_cns_0004383-snap-gene-0.8-mRNA-1"/>
    </source>
</evidence>
<dbReference type="Gene3D" id="1.10.510.10">
    <property type="entry name" value="Transferase(Phosphotransferase) domain 1"/>
    <property type="match status" value="1"/>
</dbReference>
<reference evidence="5" key="1">
    <citation type="submission" date="2016-11" db="UniProtKB">
        <authorList>
            <consortium name="WormBaseParasite"/>
        </authorList>
    </citation>
    <scope>IDENTIFICATION</scope>
</reference>
<accession>A0A1I8H4J5</accession>
<feature type="compositionally biased region" description="Polar residues" evidence="2">
    <location>
        <begin position="8"/>
        <end position="25"/>
    </location>
</feature>
<keyword evidence="1" id="KW-0677">Repeat</keyword>
<organism evidence="4 5">
    <name type="scientific">Macrostomum lignano</name>
    <dbReference type="NCBI Taxonomy" id="282301"/>
    <lineage>
        <taxon>Eukaryota</taxon>
        <taxon>Metazoa</taxon>
        <taxon>Spiralia</taxon>
        <taxon>Lophotrochozoa</taxon>
        <taxon>Platyhelminthes</taxon>
        <taxon>Rhabditophora</taxon>
        <taxon>Macrostomorpha</taxon>
        <taxon>Macrostomida</taxon>
        <taxon>Macrostomidae</taxon>
        <taxon>Macrostomum</taxon>
    </lineage>
</organism>